<name>A0A6J6U0Z1_9ZZZZ</name>
<evidence type="ECO:0000256" key="1">
    <source>
        <dbReference type="SAM" id="MobiDB-lite"/>
    </source>
</evidence>
<feature type="compositionally biased region" description="Polar residues" evidence="1">
    <location>
        <begin position="83"/>
        <end position="97"/>
    </location>
</feature>
<protein>
    <submittedName>
        <fullName evidence="2">Unannotated protein</fullName>
    </submittedName>
</protein>
<accession>A0A6J6U0Z1</accession>
<dbReference type="EMBL" id="CAEZZA010000139">
    <property type="protein sequence ID" value="CAB4753570.1"/>
    <property type="molecule type" value="Genomic_DNA"/>
</dbReference>
<evidence type="ECO:0000313" key="2">
    <source>
        <dbReference type="EMBL" id="CAB4753570.1"/>
    </source>
</evidence>
<reference evidence="2" key="1">
    <citation type="submission" date="2020-05" db="EMBL/GenBank/DDBJ databases">
        <authorList>
            <person name="Chiriac C."/>
            <person name="Salcher M."/>
            <person name="Ghai R."/>
            <person name="Kavagutti S V."/>
        </authorList>
    </citation>
    <scope>NUCLEOTIDE SEQUENCE</scope>
</reference>
<sequence length="156" mass="16523">MPSRGPSVHPTANTPSWMPFNRSMGMPLTADTSGSSDLRAVYPAGSNVAPITARTTIHVKVRSVIDATIGMAATDSADRMSDPTLTNRRPRWSTSHPATGAITRPGRALRAATRPAAAGESVRTSTSQGNAIITIELPTPEVKLATCRRMTGTRTR</sequence>
<organism evidence="2">
    <name type="scientific">freshwater metagenome</name>
    <dbReference type="NCBI Taxonomy" id="449393"/>
    <lineage>
        <taxon>unclassified sequences</taxon>
        <taxon>metagenomes</taxon>
        <taxon>ecological metagenomes</taxon>
    </lineage>
</organism>
<feature type="region of interest" description="Disordered" evidence="1">
    <location>
        <begin position="1"/>
        <end position="20"/>
    </location>
</feature>
<feature type="region of interest" description="Disordered" evidence="1">
    <location>
        <begin position="77"/>
        <end position="127"/>
    </location>
</feature>
<gene>
    <name evidence="2" type="ORF">UFOPK2809_01008</name>
</gene>
<feature type="compositionally biased region" description="Low complexity" evidence="1">
    <location>
        <begin position="103"/>
        <end position="119"/>
    </location>
</feature>
<proteinExistence type="predicted"/>
<dbReference type="AlphaFoldDB" id="A0A6J6U0Z1"/>